<proteinExistence type="predicted"/>
<dbReference type="KEGG" id="lse:F1C12_21225"/>
<dbReference type="EMBL" id="CP043641">
    <property type="protein sequence ID" value="QNE37379.1"/>
    <property type="molecule type" value="Genomic_DNA"/>
</dbReference>
<reference evidence="4" key="1">
    <citation type="submission" date="2019-09" db="EMBL/GenBank/DDBJ databases">
        <title>Antimicrobial potential of Antarctic Bacteria.</title>
        <authorList>
            <person name="Benaud N."/>
            <person name="Edwards R.J."/>
            <person name="Ferrari B.C."/>
        </authorList>
    </citation>
    <scope>NUCLEOTIDE SEQUENCE [LARGE SCALE GENOMIC DNA]</scope>
    <source>
        <strain evidence="4">INR9</strain>
    </source>
</reference>
<name>A0A7G6YFW4_9MICO</name>
<gene>
    <name evidence="3" type="ORF">F1C12_21225</name>
</gene>
<feature type="chain" id="PRO_5028822652" description="Antimicrobial peptide, SdpC family" evidence="2">
    <location>
        <begin position="28"/>
        <end position="203"/>
    </location>
</feature>
<evidence type="ECO:0008006" key="5">
    <source>
        <dbReference type="Google" id="ProtNLM"/>
    </source>
</evidence>
<keyword evidence="1" id="KW-0472">Membrane</keyword>
<keyword evidence="1" id="KW-0812">Transmembrane</keyword>
<protein>
    <recommendedName>
        <fullName evidence="5">Antimicrobial peptide, SdpC family</fullName>
    </recommendedName>
</protein>
<evidence type="ECO:0000256" key="2">
    <source>
        <dbReference type="SAM" id="SignalP"/>
    </source>
</evidence>
<accession>A0A7G6YFW4</accession>
<keyword evidence="2" id="KW-0732">Signal</keyword>
<feature type="signal peptide" evidence="2">
    <location>
        <begin position="1"/>
        <end position="27"/>
    </location>
</feature>
<organism evidence="3 4">
    <name type="scientific">Leifsonia shinshuensis</name>
    <dbReference type="NCBI Taxonomy" id="150026"/>
    <lineage>
        <taxon>Bacteria</taxon>
        <taxon>Bacillati</taxon>
        <taxon>Actinomycetota</taxon>
        <taxon>Actinomycetes</taxon>
        <taxon>Micrococcales</taxon>
        <taxon>Microbacteriaceae</taxon>
        <taxon>Leifsonia</taxon>
    </lineage>
</organism>
<feature type="transmembrane region" description="Helical" evidence="1">
    <location>
        <begin position="143"/>
        <end position="167"/>
    </location>
</feature>
<dbReference type="AlphaFoldDB" id="A0A7G6YFW4"/>
<keyword evidence="1" id="KW-1133">Transmembrane helix</keyword>
<dbReference type="InterPro" id="IPR023888">
    <property type="entry name" value="SdpC-like"/>
</dbReference>
<dbReference type="RefSeq" id="WP_185276788.1">
    <property type="nucleotide sequence ID" value="NZ_CP043641.1"/>
</dbReference>
<dbReference type="Pfam" id="PF26137">
    <property type="entry name" value="Toxin_SdpC"/>
    <property type="match status" value="1"/>
</dbReference>
<evidence type="ECO:0000313" key="3">
    <source>
        <dbReference type="EMBL" id="QNE37379.1"/>
    </source>
</evidence>
<evidence type="ECO:0000256" key="1">
    <source>
        <dbReference type="SAM" id="Phobius"/>
    </source>
</evidence>
<evidence type="ECO:0000313" key="4">
    <source>
        <dbReference type="Proteomes" id="UP000515511"/>
    </source>
</evidence>
<dbReference type="Proteomes" id="UP000515511">
    <property type="component" value="Chromosome"/>
</dbReference>
<sequence>MNKYIKFAIISASAFALVVAGTTSANASEPTAASRPAEVSETSYSGRDVIGLLAFGAGPIVDAHPELELYAPTSDEVSDSTIDEVYELYVKVEPEFDSIVTEPLQSGDPRQAEAALASFADVSLDVADELGIEVPQEVRIAPMAAVLFVVVVAAVAGAVVGTVLGAVNIRYAVNTVEWWGAGTGASVITDQKRAAGFAKALGK</sequence>